<dbReference type="KEGG" id="aon:DEH84_06785"/>
<dbReference type="InterPro" id="IPR011010">
    <property type="entry name" value="DNA_brk_join_enz"/>
</dbReference>
<dbReference type="EMBL" id="CP029210">
    <property type="protein sequence ID" value="AWI53165.1"/>
    <property type="molecule type" value="Genomic_DNA"/>
</dbReference>
<dbReference type="GO" id="GO:0015074">
    <property type="term" value="P:DNA integration"/>
    <property type="evidence" value="ECO:0007669"/>
    <property type="project" value="UniProtKB-KW"/>
</dbReference>
<dbReference type="InterPro" id="IPR044068">
    <property type="entry name" value="CB"/>
</dbReference>
<dbReference type="RefSeq" id="WP_109035936.1">
    <property type="nucleotide sequence ID" value="NZ_CP029210.1"/>
</dbReference>
<dbReference type="PANTHER" id="PTHR30629:SF2">
    <property type="entry name" value="PROPHAGE INTEGRASE INTS-RELATED"/>
    <property type="match status" value="1"/>
</dbReference>
<dbReference type="Proteomes" id="UP000244892">
    <property type="component" value="Chromosome"/>
</dbReference>
<dbReference type="PANTHER" id="PTHR30629">
    <property type="entry name" value="PROPHAGE INTEGRASE"/>
    <property type="match status" value="1"/>
</dbReference>
<dbReference type="Pfam" id="PF00589">
    <property type="entry name" value="Phage_integrase"/>
    <property type="match status" value="1"/>
</dbReference>
<dbReference type="Gene3D" id="1.10.443.10">
    <property type="entry name" value="Intergrase catalytic core"/>
    <property type="match status" value="1"/>
</dbReference>
<feature type="domain" description="Core-binding (CB)" evidence="6">
    <location>
        <begin position="55"/>
        <end position="150"/>
    </location>
</feature>
<dbReference type="InterPro" id="IPR010998">
    <property type="entry name" value="Integrase_recombinase_N"/>
</dbReference>
<dbReference type="GO" id="GO:0006310">
    <property type="term" value="P:DNA recombination"/>
    <property type="evidence" value="ECO:0007669"/>
    <property type="project" value="UniProtKB-KW"/>
</dbReference>
<keyword evidence="3 5" id="KW-0238">DNA-binding</keyword>
<comment type="similarity">
    <text evidence="1">Belongs to the 'phage' integrase family.</text>
</comment>
<name>A0A2U8FQ44_9BURK</name>
<dbReference type="InterPro" id="IPR013762">
    <property type="entry name" value="Integrase-like_cat_sf"/>
</dbReference>
<protein>
    <recommendedName>
        <fullName evidence="6">Core-binding (CB) domain-containing protein</fullName>
    </recommendedName>
</protein>
<evidence type="ECO:0000259" key="6">
    <source>
        <dbReference type="PROSITE" id="PS51900"/>
    </source>
</evidence>
<evidence type="ECO:0000313" key="8">
    <source>
        <dbReference type="Proteomes" id="UP000244892"/>
    </source>
</evidence>
<dbReference type="OrthoDB" id="662444at2"/>
<dbReference type="SUPFAM" id="SSF56349">
    <property type="entry name" value="DNA breaking-rejoining enzymes"/>
    <property type="match status" value="1"/>
</dbReference>
<proteinExistence type="inferred from homology"/>
<dbReference type="InterPro" id="IPR002104">
    <property type="entry name" value="Integrase_catalytic"/>
</dbReference>
<evidence type="ECO:0000313" key="7">
    <source>
        <dbReference type="EMBL" id="AWI53165.1"/>
    </source>
</evidence>
<dbReference type="AlphaFoldDB" id="A0A2U8FQ44"/>
<gene>
    <name evidence="7" type="ORF">DEH84_06785</name>
</gene>
<dbReference type="GO" id="GO:0003677">
    <property type="term" value="F:DNA binding"/>
    <property type="evidence" value="ECO:0007669"/>
    <property type="project" value="UniProtKB-UniRule"/>
</dbReference>
<keyword evidence="4" id="KW-0233">DNA recombination</keyword>
<sequence length="350" mass="39203">MTEHVKIEEGLYARVGARVTSYSTMVDGKRVPLGKTLDEARAKLAELRGQVKVENTIRAMCRGYIAEQRELAATGDSNALKPRTIDEYEICLEGNVIPVLGDMAPSAFRSMHAAQYLDRRRKGSTDGKKRAPVGANRDMAALSGAFNYGMRQGMVESNPCHGVKRNKERARTRDVSRVEFNEFMRFAKEKPTALYMAALVTAAVAVSGRRRAELLPLGVDALTDEGIDTRDAKTKAHESVRNYLVKWSPLLVSILTEAHRIRPKAAAKSQRLFPTRTGDAYTPNGFKATWNKLMTAWVKAGGEHFTSHDLRAFYISRMLEQDRDPNTHKNVATMMRVYDRRKTIEVTPLA</sequence>
<dbReference type="InterPro" id="IPR050808">
    <property type="entry name" value="Phage_Integrase"/>
</dbReference>
<evidence type="ECO:0000256" key="5">
    <source>
        <dbReference type="PROSITE-ProRule" id="PRU01248"/>
    </source>
</evidence>
<evidence type="ECO:0000256" key="4">
    <source>
        <dbReference type="ARBA" id="ARBA00023172"/>
    </source>
</evidence>
<organism evidence="7 8">
    <name type="scientific">Aquabacterium olei</name>
    <dbReference type="NCBI Taxonomy" id="1296669"/>
    <lineage>
        <taxon>Bacteria</taxon>
        <taxon>Pseudomonadati</taxon>
        <taxon>Pseudomonadota</taxon>
        <taxon>Betaproteobacteria</taxon>
        <taxon>Burkholderiales</taxon>
        <taxon>Aquabacterium</taxon>
    </lineage>
</organism>
<keyword evidence="8" id="KW-1185">Reference proteome</keyword>
<evidence type="ECO:0000256" key="1">
    <source>
        <dbReference type="ARBA" id="ARBA00008857"/>
    </source>
</evidence>
<keyword evidence="2" id="KW-0229">DNA integration</keyword>
<dbReference type="Gene3D" id="1.10.150.130">
    <property type="match status" value="1"/>
</dbReference>
<dbReference type="PROSITE" id="PS51900">
    <property type="entry name" value="CB"/>
    <property type="match status" value="1"/>
</dbReference>
<accession>A0A2U8FQ44</accession>
<evidence type="ECO:0000256" key="2">
    <source>
        <dbReference type="ARBA" id="ARBA00022908"/>
    </source>
</evidence>
<reference evidence="7 8" key="1">
    <citation type="submission" date="2018-05" db="EMBL/GenBank/DDBJ databases">
        <title>complete genome sequence of Aquabacterium olei NBRC 110486.</title>
        <authorList>
            <person name="Tang B."/>
            <person name="Chang J."/>
            <person name="Zhang L."/>
            <person name="Yang H."/>
        </authorList>
    </citation>
    <scope>NUCLEOTIDE SEQUENCE [LARGE SCALE GENOMIC DNA]</scope>
    <source>
        <strain evidence="7 8">NBRC 110486</strain>
    </source>
</reference>
<evidence type="ECO:0000256" key="3">
    <source>
        <dbReference type="ARBA" id="ARBA00023125"/>
    </source>
</evidence>